<reference evidence="3 4" key="1">
    <citation type="submission" date="2018-09" db="EMBL/GenBank/DDBJ databases">
        <authorList>
            <person name="Zhu H."/>
        </authorList>
    </citation>
    <scope>NUCLEOTIDE SEQUENCE [LARGE SCALE GENOMIC DNA]</scope>
    <source>
        <strain evidence="3 4">K2W22B-5</strain>
    </source>
</reference>
<dbReference type="Pfam" id="PF01471">
    <property type="entry name" value="PG_binding_1"/>
    <property type="match status" value="1"/>
</dbReference>
<feature type="coiled-coil region" evidence="1">
    <location>
        <begin position="198"/>
        <end position="264"/>
    </location>
</feature>
<organism evidence="3 4">
    <name type="scientific">Azospirillum cavernae</name>
    <dbReference type="NCBI Taxonomy" id="2320860"/>
    <lineage>
        <taxon>Bacteria</taxon>
        <taxon>Pseudomonadati</taxon>
        <taxon>Pseudomonadota</taxon>
        <taxon>Alphaproteobacteria</taxon>
        <taxon>Rhodospirillales</taxon>
        <taxon>Azospirillaceae</taxon>
        <taxon>Azospirillum</taxon>
    </lineage>
</organism>
<dbReference type="Gene3D" id="1.10.101.10">
    <property type="entry name" value="PGBD-like superfamily/PGBD"/>
    <property type="match status" value="1"/>
</dbReference>
<feature type="coiled-coil region" evidence="1">
    <location>
        <begin position="111"/>
        <end position="138"/>
    </location>
</feature>
<evidence type="ECO:0000259" key="2">
    <source>
        <dbReference type="Pfam" id="PF01471"/>
    </source>
</evidence>
<protein>
    <recommendedName>
        <fullName evidence="2">Peptidoglycan binding-like domain-containing protein</fullName>
    </recommendedName>
</protein>
<dbReference type="Proteomes" id="UP000283458">
    <property type="component" value="Unassembled WGS sequence"/>
</dbReference>
<keyword evidence="4" id="KW-1185">Reference proteome</keyword>
<dbReference type="InterPro" id="IPR036366">
    <property type="entry name" value="PGBDSf"/>
</dbReference>
<dbReference type="EMBL" id="QYUL01000008">
    <property type="protein sequence ID" value="RJF76433.1"/>
    <property type="molecule type" value="Genomic_DNA"/>
</dbReference>
<accession>A0A418VJY3</accession>
<dbReference type="AlphaFoldDB" id="A0A418VJY3"/>
<dbReference type="InterPro" id="IPR036365">
    <property type="entry name" value="PGBD-like_sf"/>
</dbReference>
<evidence type="ECO:0000256" key="1">
    <source>
        <dbReference type="SAM" id="Coils"/>
    </source>
</evidence>
<evidence type="ECO:0000313" key="4">
    <source>
        <dbReference type="Proteomes" id="UP000283458"/>
    </source>
</evidence>
<name>A0A418VJY3_9PROT</name>
<feature type="domain" description="Peptidoglycan binding-like" evidence="2">
    <location>
        <begin position="723"/>
        <end position="776"/>
    </location>
</feature>
<sequence>MLHQIASHHRSAETGSFRCTAQSVRVASKMGCRIHHAQPKSHLQRPTSLMVGCFIELSIALEWRMSVRIPFAASAIIMLLPLAAFAQGVKADPDLAEAAYVNALRSASTLAKDRDAAKAEAEARRREYKEKRTDILNRQKAASSSAEGRLTEASLALEAHRTRLPAVEAKAKHEQDLESVRSLLGEREIEAKASQEAFVQAQSQISVLKVEIERAQSRIEAAGKEIEQERGRVERLDAGDAAELDALARRAVQEREEVAAILQEFTPAFLAATMTARIAVGIHLPTLYKAKQSIDRVKTNFCGTYTERARNHIRYAIDGMTRFLERDETMAGVSLAMAKESEPKESDAACDVNLAEVGRDEARQRIAAAQTRISEDKAAIRPRREALSLAQSVLAKGTDAVAEAERPAQEARARVVALEARGEAMKAVWEADLHQQKAEHDARRHVLEDAKAAARAEYDAALAPFVAELAALTPAEDADSRFNELNEKADRADRDAADMRRAFLAAVAKDDIQRQLQLSVTVGQDIIGHPEMCIKVVNKGDFAVKDVALFLRLNGKPVPPGVTSTLQFFPNYSAAKTGDTPIAYRYQSVSLGFSGTNRYAEQVPYLMPGKSSGSACADLSDLFRGESLRALDAAGQGRVSASQFGLAIDDATIADPTKETRSSGTVTYAPIYLRERYHDRLQRAADKANDGVISASAKASPAAAPVPDPEAVKAIPAVLGRDQAIKVQKALIAAGHLTGKADGAFGGRSVEAVRRWQSVQGFPSTGQLTAPQVEALIGR</sequence>
<gene>
    <name evidence="3" type="ORF">D3877_29040</name>
</gene>
<keyword evidence="1" id="KW-0175">Coiled coil</keyword>
<dbReference type="SUPFAM" id="SSF47090">
    <property type="entry name" value="PGBD-like"/>
    <property type="match status" value="1"/>
</dbReference>
<dbReference type="OrthoDB" id="8092964at2"/>
<evidence type="ECO:0000313" key="3">
    <source>
        <dbReference type="EMBL" id="RJF76433.1"/>
    </source>
</evidence>
<proteinExistence type="predicted"/>
<feature type="coiled-coil region" evidence="1">
    <location>
        <begin position="475"/>
        <end position="502"/>
    </location>
</feature>
<comment type="caution">
    <text evidence="3">The sequence shown here is derived from an EMBL/GenBank/DDBJ whole genome shotgun (WGS) entry which is preliminary data.</text>
</comment>
<dbReference type="InterPro" id="IPR002477">
    <property type="entry name" value="Peptidoglycan-bd-like"/>
</dbReference>